<dbReference type="AlphaFoldDB" id="Q3AR73"/>
<dbReference type="OrthoDB" id="9776605at2"/>
<dbReference type="PANTHER" id="PTHR34825:SF1">
    <property type="entry name" value="AAA-ATPASE-LIKE DOMAIN-CONTAINING PROTEIN"/>
    <property type="match status" value="1"/>
</dbReference>
<reference evidence="2" key="1">
    <citation type="submission" date="2005-08" db="EMBL/GenBank/DDBJ databases">
        <title>Complete sequence of Chlorobium chlorochromatii CaD3.</title>
        <authorList>
            <person name="Copeland A."/>
            <person name="Lucas S."/>
            <person name="Lapidus A."/>
            <person name="Barry K."/>
            <person name="Detter J.C."/>
            <person name="Glavina T."/>
            <person name="Hammon N."/>
            <person name="Israni S."/>
            <person name="Pitluck S."/>
            <person name="Bryant D."/>
            <person name="Schmutz J."/>
            <person name="Larimer F."/>
            <person name="Land M."/>
            <person name="Kyrpides N."/>
            <person name="Ivanova N."/>
            <person name="Richardson P."/>
        </authorList>
    </citation>
    <scope>NUCLEOTIDE SEQUENCE [LARGE SCALE GENOMIC DNA]</scope>
    <source>
        <strain evidence="2">CaD3</strain>
    </source>
</reference>
<feature type="domain" description="AAA-ATPase-like" evidence="1">
    <location>
        <begin position="5"/>
        <end position="202"/>
    </location>
</feature>
<dbReference type="Gene3D" id="3.40.50.300">
    <property type="entry name" value="P-loop containing nucleotide triphosphate hydrolases"/>
    <property type="match status" value="1"/>
</dbReference>
<evidence type="ECO:0000313" key="2">
    <source>
        <dbReference type="EMBL" id="ABB28502.1"/>
    </source>
</evidence>
<dbReference type="PANTHER" id="PTHR34825">
    <property type="entry name" value="CONSERVED PROTEIN, WITH A WEAK D-GALACTARATE DEHYDRATASE/ALTRONATE HYDROLASE DOMAIN"/>
    <property type="match status" value="1"/>
</dbReference>
<dbReference type="HOGENOM" id="CLU_021114_0_0_10"/>
<dbReference type="STRING" id="340177.Cag_1241"/>
<organism evidence="2">
    <name type="scientific">Chlorobium chlorochromatii (strain CaD3)</name>
    <dbReference type="NCBI Taxonomy" id="340177"/>
    <lineage>
        <taxon>Bacteria</taxon>
        <taxon>Pseudomonadati</taxon>
        <taxon>Chlorobiota</taxon>
        <taxon>Chlorobiia</taxon>
        <taxon>Chlorobiales</taxon>
        <taxon>Chlorobiaceae</taxon>
        <taxon>Chlorobium/Pelodictyon group</taxon>
        <taxon>Chlorobium</taxon>
    </lineage>
</organism>
<dbReference type="Pfam" id="PF08011">
    <property type="entry name" value="PDDEXK_9"/>
    <property type="match status" value="1"/>
</dbReference>
<gene>
    <name evidence="2" type="ordered locus">Cag_1241</name>
</gene>
<dbReference type="InterPro" id="IPR027417">
    <property type="entry name" value="P-loop_NTPase"/>
</dbReference>
<dbReference type="Pfam" id="PF09820">
    <property type="entry name" value="AAA-ATPase_like"/>
    <property type="match status" value="1"/>
</dbReference>
<sequence>MKEIPFGLQTFSDLRQQNFIYVDKTAEIYNLTRVKSYIFLSRPRRFGKSLLIDTIKELFEGNKALFDGLYIADKWNWTTTYPVIKIDFAAGTIHSIDAFEKRVKDMFITAQEKLAIKCRVDTDLAGCFADLIRKAHEKYRQTVVVLIDEYDKPILDNIEDTAIALQIREGLKNIYSVLKAEDAHLRFVMLTGVSKFSKVSLFSGLNNLNDITLHPAYATICGYRQIDLETSFAEHLQGVDWEKLKRWYNGYSFLGEAVYNPFDILNFIEKQHTYRSYWFETGTPTFLMKLFAKECYFLPNLENIEVGDEILDSFDVERIQLTTLLFQTGYLTLKQRIESFGRIRYLLKMPNQEVRLALSDHFINVYTAQQSVQKYAQQERFYNYLMQIDMLGLQQALQALFAGIPWKNFTNNDLPQFEGYYASVLYAFFCSLNATVIAEDITNQGQVDLTIIFDSIIYIIEIKRDTSENYQVSSENVALQQLQQKRYFEKYQRQGKEVIQVGMIFNTVQRNLVQLDWAR</sequence>
<dbReference type="KEGG" id="cch:Cag_1241"/>
<evidence type="ECO:0000259" key="1">
    <source>
        <dbReference type="Pfam" id="PF09820"/>
    </source>
</evidence>
<accession>Q3AR73</accession>
<protein>
    <recommendedName>
        <fullName evidence="1">AAA-ATPase-like domain-containing protein</fullName>
    </recommendedName>
</protein>
<dbReference type="InterPro" id="IPR018631">
    <property type="entry name" value="AAA-ATPase-like_dom"/>
</dbReference>
<dbReference type="eggNOG" id="COG1672">
    <property type="taxonomic scope" value="Bacteria"/>
</dbReference>
<dbReference type="EMBL" id="CP000108">
    <property type="protein sequence ID" value="ABB28502.1"/>
    <property type="molecule type" value="Genomic_DNA"/>
</dbReference>
<proteinExistence type="predicted"/>
<dbReference type="InterPro" id="IPR012547">
    <property type="entry name" value="PDDEXK_9"/>
</dbReference>
<name>Q3AR73_CHLCH</name>